<keyword evidence="3" id="KW-1185">Reference proteome</keyword>
<dbReference type="EMBL" id="BAAAEW010000042">
    <property type="protein sequence ID" value="GAA0766067.1"/>
    <property type="molecule type" value="Genomic_DNA"/>
</dbReference>
<reference evidence="2 3" key="1">
    <citation type="journal article" date="2019" name="Int. J. Syst. Evol. Microbiol.">
        <title>The Global Catalogue of Microorganisms (GCM) 10K type strain sequencing project: providing services to taxonomists for standard genome sequencing and annotation.</title>
        <authorList>
            <consortium name="The Broad Institute Genomics Platform"/>
            <consortium name="The Broad Institute Genome Sequencing Center for Infectious Disease"/>
            <person name="Wu L."/>
            <person name="Ma J."/>
        </authorList>
    </citation>
    <scope>NUCLEOTIDE SEQUENCE [LARGE SCALE GENOMIC DNA]</scope>
    <source>
        <strain evidence="2 3">JCM 15503</strain>
    </source>
</reference>
<evidence type="ECO:0000256" key="1">
    <source>
        <dbReference type="SAM" id="MobiDB-lite"/>
    </source>
</evidence>
<evidence type="ECO:0000313" key="2">
    <source>
        <dbReference type="EMBL" id="GAA0766067.1"/>
    </source>
</evidence>
<comment type="caution">
    <text evidence="2">The sequence shown here is derived from an EMBL/GenBank/DDBJ whole genome shotgun (WGS) entry which is preliminary data.</text>
</comment>
<protein>
    <submittedName>
        <fullName evidence="2">Uncharacterized protein</fullName>
    </submittedName>
</protein>
<accession>A0ABN1KGE7</accession>
<sequence length="59" mass="6298">MITPRIKPSGFSPEEAPDDMFVQRHFKPKMAAAVDVVRPRADRSKGGPPASTSIGCSTA</sequence>
<dbReference type="Proteomes" id="UP001500279">
    <property type="component" value="Unassembled WGS sequence"/>
</dbReference>
<dbReference type="RefSeq" id="WP_211361513.1">
    <property type="nucleotide sequence ID" value="NZ_BAAAEW010000042.1"/>
</dbReference>
<proteinExistence type="predicted"/>
<organism evidence="2 3">
    <name type="scientific">Ideonella azotifigens</name>
    <dbReference type="NCBI Taxonomy" id="513160"/>
    <lineage>
        <taxon>Bacteria</taxon>
        <taxon>Pseudomonadati</taxon>
        <taxon>Pseudomonadota</taxon>
        <taxon>Betaproteobacteria</taxon>
        <taxon>Burkholderiales</taxon>
        <taxon>Sphaerotilaceae</taxon>
        <taxon>Ideonella</taxon>
    </lineage>
</organism>
<evidence type="ECO:0000313" key="3">
    <source>
        <dbReference type="Proteomes" id="UP001500279"/>
    </source>
</evidence>
<feature type="compositionally biased region" description="Polar residues" evidence="1">
    <location>
        <begin position="50"/>
        <end position="59"/>
    </location>
</feature>
<name>A0ABN1KGE7_9BURK</name>
<feature type="region of interest" description="Disordered" evidence="1">
    <location>
        <begin position="39"/>
        <end position="59"/>
    </location>
</feature>
<gene>
    <name evidence="2" type="ORF">GCM10009107_53820</name>
</gene>